<evidence type="ECO:0000256" key="5">
    <source>
        <dbReference type="ARBA" id="ARBA00011437"/>
    </source>
</evidence>
<feature type="region of interest" description="Disordered" evidence="16">
    <location>
        <begin position="39"/>
        <end position="75"/>
    </location>
</feature>
<evidence type="ECO:0000256" key="13">
    <source>
        <dbReference type="ARBA" id="ARBA00023136"/>
    </source>
</evidence>
<keyword evidence="13 15" id="KW-0472">Membrane</keyword>
<dbReference type="EMBL" id="CP036282">
    <property type="protein sequence ID" value="QDL53096.1"/>
    <property type="molecule type" value="Genomic_DNA"/>
</dbReference>
<evidence type="ECO:0000256" key="9">
    <source>
        <dbReference type="ARBA" id="ARBA00022636"/>
    </source>
</evidence>
<evidence type="ECO:0000256" key="4">
    <source>
        <dbReference type="ARBA" id="ARBA00010714"/>
    </source>
</evidence>
<organism evidence="17 18">
    <name type="scientific">Rhodoferax aquaticus</name>
    <dbReference type="NCBI Taxonomy" id="2527691"/>
    <lineage>
        <taxon>Bacteria</taxon>
        <taxon>Pseudomonadati</taxon>
        <taxon>Pseudomonadota</taxon>
        <taxon>Betaproteobacteria</taxon>
        <taxon>Burkholderiales</taxon>
        <taxon>Comamonadaceae</taxon>
        <taxon>Rhodoferax</taxon>
    </lineage>
</organism>
<gene>
    <name evidence="17" type="ORF">EXZ61_02315</name>
</gene>
<sequence>MTSKLFSYPGSIPKYKIAAGLGAVLFSIATLVFALPAASKSPGDKPDTQVGAADAASEKTTPKNEKKSKSGKATKVAEPIEEVIDSAKSGPKQRVVSLTFKQMGAWSSIKLRGVDGYQSLQFPVRADEVVVSAKLRMAYDYSPALIPELSHLQISLNERVVAVEGLPKDKGVGNSREINLDPRLFGDLNSLGFKLIGHYTRQCEDPFHSSLWLTLSDLGRLELTLAPLSVSNDLKTLPLPFLDKRENAALKLPFVFSGSPSFGTLKAAGVVASWFGMQAGTRGAQFPTTLNTLPNGNAVVFLRGADTIEGIKGAGVSNIAIQPHPTNVHAKLLVISGATEQDLLRAANTLALYAPTLTGQSVTVTKEVEPAPRKPYDAPAWLPTDRPVKFGELVRPDELHVQGYFPSVVRINYRVTPDLFTWRSPGAPMKLKYRATRLPFHKNSSLNVSLNANFIETIALNANYPLDTKTELTQRPTQVSNGATALREERLALPPYAVGGRNQLQLGYFFDVIKEGECMSLPPDNLQASIDAESTLDFSGYPHYVALPNLAYFASLGFPFTRFADLSETAVVLPDNPNADEMGVYLAVMGRMGESTAYPVLRHSVISAAEVDRVASKDLIIIGSGRSQTLMSKWADHLPMVQQDGERRVRERQESWWPSYRWEQEDVNALPVPPGSVNFSIAGSLAAMMGFQSPLQATRSAVFLYADKAGDLRKVSEALVDPERIPMVQGDFVVVDDKSVNHARVSETYYLGSLAVTSKIRWFFADQPILMGLLALFVAVLLATLVYRMVRRVRGKRQRKLS</sequence>
<name>A0A515EKB7_9BURK</name>
<keyword evidence="7 15" id="KW-1003">Cell membrane</keyword>
<dbReference type="Pfam" id="PF03170">
    <property type="entry name" value="BcsB"/>
    <property type="match status" value="1"/>
</dbReference>
<dbReference type="UniPathway" id="UPA00694"/>
<evidence type="ECO:0000256" key="3">
    <source>
        <dbReference type="ARBA" id="ARBA00005186"/>
    </source>
</evidence>
<evidence type="ECO:0000256" key="12">
    <source>
        <dbReference type="ARBA" id="ARBA00022989"/>
    </source>
</evidence>
<reference evidence="18" key="1">
    <citation type="submission" date="2019-02" db="EMBL/GenBank/DDBJ databases">
        <title>Complete genome sequence of Rhodoferax sp. Gr-4.</title>
        <authorList>
            <person name="Jin L."/>
        </authorList>
    </citation>
    <scope>NUCLEOTIDE SEQUENCE [LARGE SCALE GENOMIC DNA]</scope>
    <source>
        <strain evidence="18">Gr-4</strain>
    </source>
</reference>
<dbReference type="GO" id="GO:0005886">
    <property type="term" value="C:plasma membrane"/>
    <property type="evidence" value="ECO:0007669"/>
    <property type="project" value="UniProtKB-SubCell"/>
</dbReference>
<comment type="subcellular location">
    <subcellularLocation>
        <location evidence="2">Cell inner membrane</location>
        <topology evidence="2">Single-pass membrane protein</topology>
    </subcellularLocation>
</comment>
<dbReference type="GO" id="GO:0006011">
    <property type="term" value="P:UDP-alpha-D-glucose metabolic process"/>
    <property type="evidence" value="ECO:0007669"/>
    <property type="project" value="InterPro"/>
</dbReference>
<evidence type="ECO:0000256" key="2">
    <source>
        <dbReference type="ARBA" id="ARBA00004377"/>
    </source>
</evidence>
<keyword evidence="12 15" id="KW-1133">Transmembrane helix</keyword>
<evidence type="ECO:0000256" key="11">
    <source>
        <dbReference type="ARBA" id="ARBA00022916"/>
    </source>
</evidence>
<keyword evidence="11 15" id="KW-0135">Cellulose biosynthesis</keyword>
<evidence type="ECO:0000256" key="16">
    <source>
        <dbReference type="SAM" id="MobiDB-lite"/>
    </source>
</evidence>
<dbReference type="RefSeq" id="WP_142808638.1">
    <property type="nucleotide sequence ID" value="NZ_CP036282.1"/>
</dbReference>
<evidence type="ECO:0000313" key="17">
    <source>
        <dbReference type="EMBL" id="QDL53096.1"/>
    </source>
</evidence>
<evidence type="ECO:0000256" key="15">
    <source>
        <dbReference type="RuleBase" id="RU365021"/>
    </source>
</evidence>
<dbReference type="Gene3D" id="2.60.120.260">
    <property type="entry name" value="Galactose-binding domain-like"/>
    <property type="match status" value="2"/>
</dbReference>
<dbReference type="Proteomes" id="UP000317365">
    <property type="component" value="Chromosome"/>
</dbReference>
<comment type="similarity">
    <text evidence="4 15">Belongs to the AcsB/BcsB family.</text>
</comment>
<evidence type="ECO:0000256" key="7">
    <source>
        <dbReference type="ARBA" id="ARBA00022475"/>
    </source>
</evidence>
<evidence type="ECO:0000256" key="1">
    <source>
        <dbReference type="ARBA" id="ARBA00002057"/>
    </source>
</evidence>
<evidence type="ECO:0000256" key="8">
    <source>
        <dbReference type="ARBA" id="ARBA00022519"/>
    </source>
</evidence>
<evidence type="ECO:0000256" key="10">
    <source>
        <dbReference type="ARBA" id="ARBA00022692"/>
    </source>
</evidence>
<evidence type="ECO:0000256" key="6">
    <source>
        <dbReference type="ARBA" id="ARBA00021844"/>
    </source>
</evidence>
<protein>
    <recommendedName>
        <fullName evidence="6 15">Cyclic di-GMP-binding protein</fullName>
    </recommendedName>
    <alternativeName>
        <fullName evidence="14 15">Cellulose synthase regulatory subunit</fullName>
    </alternativeName>
</protein>
<accession>A0A515EKB7</accession>
<dbReference type="PRINTS" id="PR01440">
    <property type="entry name" value="CELLSNTHASEB"/>
</dbReference>
<dbReference type="NCBIfam" id="NF008323">
    <property type="entry name" value="PRK11114.1-1"/>
    <property type="match status" value="1"/>
</dbReference>
<keyword evidence="10 15" id="KW-0812">Transmembrane</keyword>
<feature type="compositionally biased region" description="Basic and acidic residues" evidence="16">
    <location>
        <begin position="56"/>
        <end position="68"/>
    </location>
</feature>
<reference evidence="18" key="2">
    <citation type="journal article" date="2020" name="Int. J. Syst. Evol. Microbiol.">
        <title>Genomic insights into a novel species Rhodoferax aquaticus sp. nov., isolated from freshwater.</title>
        <authorList>
            <person name="Li T."/>
            <person name="Zhuo Y."/>
            <person name="Jin C.Z."/>
            <person name="Wu X."/>
            <person name="Ko S.R."/>
            <person name="Jin F.J."/>
            <person name="Ahn C.Y."/>
            <person name="Oh H.M."/>
            <person name="Lee H.G."/>
            <person name="Jin L."/>
        </authorList>
    </citation>
    <scope>NUCLEOTIDE SEQUENCE [LARGE SCALE GENOMIC DNA]</scope>
    <source>
        <strain evidence="18">Gr-4</strain>
    </source>
</reference>
<dbReference type="AlphaFoldDB" id="A0A515EKB7"/>
<feature type="transmembrane region" description="Helical" evidence="15">
    <location>
        <begin position="769"/>
        <end position="790"/>
    </location>
</feature>
<comment type="function">
    <text evidence="1 15">Binds the cellulose synthase activator, bis-(3'-5') cyclic diguanylic acid (c-di-GMP).</text>
</comment>
<dbReference type="PANTHER" id="PTHR39083">
    <property type="entry name" value="CYCLIC DI-GMP-BINDING PROTEIN"/>
    <property type="match status" value="1"/>
</dbReference>
<keyword evidence="9 15" id="KW-0973">c-di-GMP</keyword>
<keyword evidence="18" id="KW-1185">Reference proteome</keyword>
<dbReference type="PANTHER" id="PTHR39083:SF1">
    <property type="entry name" value="CYCLIC DI-GMP-BINDING PROTEIN"/>
    <property type="match status" value="1"/>
</dbReference>
<dbReference type="KEGG" id="rhg:EXZ61_02315"/>
<proteinExistence type="inferred from homology"/>
<comment type="subunit">
    <text evidence="5 15">Tightly associated with the cellulose synthase catalytic subunit.</text>
</comment>
<evidence type="ECO:0000256" key="14">
    <source>
        <dbReference type="ARBA" id="ARBA00033444"/>
    </source>
</evidence>
<keyword evidence="8 15" id="KW-0997">Cell inner membrane</keyword>
<dbReference type="InterPro" id="IPR018513">
    <property type="entry name" value="Cell_synthase_bac"/>
</dbReference>
<evidence type="ECO:0000313" key="18">
    <source>
        <dbReference type="Proteomes" id="UP000317365"/>
    </source>
</evidence>
<dbReference type="InterPro" id="IPR003920">
    <property type="entry name" value="Cell_synth_B"/>
</dbReference>
<dbReference type="GO" id="GO:0030244">
    <property type="term" value="P:cellulose biosynthetic process"/>
    <property type="evidence" value="ECO:0007669"/>
    <property type="project" value="UniProtKB-KW"/>
</dbReference>
<comment type="pathway">
    <text evidence="3 15">Glycan metabolism; bacterial cellulose biosynthesis.</text>
</comment>